<dbReference type="EMBL" id="FN555004">
    <property type="protein sequence ID" value="CBG40132.1"/>
    <property type="molecule type" value="Genomic_DNA"/>
</dbReference>
<dbReference type="STRING" id="679897.HMU08750"/>
<evidence type="ECO:0000313" key="2">
    <source>
        <dbReference type="Proteomes" id="UP000001522"/>
    </source>
</evidence>
<dbReference type="AlphaFoldDB" id="D3UI09"/>
<protein>
    <submittedName>
        <fullName evidence="1">Putative Hsr recombination casette</fullName>
    </submittedName>
</protein>
<dbReference type="Proteomes" id="UP000001522">
    <property type="component" value="Chromosome"/>
</dbReference>
<sequence>MQIKQPQRPLQISQRQIQKYFSIGLTTGLAGNLGKLMEQAGGLGGVSGNTNAQARGQQIENYLQKFNNDSANATGMPS</sequence>
<dbReference type="RefSeq" id="WP_013023206.1">
    <property type="nucleotide sequence ID" value="NC_013949.1"/>
</dbReference>
<proteinExistence type="predicted"/>
<evidence type="ECO:0000313" key="1">
    <source>
        <dbReference type="EMBL" id="CBG40132.1"/>
    </source>
</evidence>
<dbReference type="HOGENOM" id="CLU_197457_0_0_7"/>
<keyword evidence="2" id="KW-1185">Reference proteome</keyword>
<organism evidence="1 2">
    <name type="scientific">Helicobacter mustelae (strain ATCC 43772 / CCUG 25715 / CIP 103759 / LMG 18044 / NCTC 12198 / R85-136P)</name>
    <name type="common">Campylobacter mustelae</name>
    <dbReference type="NCBI Taxonomy" id="679897"/>
    <lineage>
        <taxon>Bacteria</taxon>
        <taxon>Pseudomonadati</taxon>
        <taxon>Campylobacterota</taxon>
        <taxon>Epsilonproteobacteria</taxon>
        <taxon>Campylobacterales</taxon>
        <taxon>Helicobacteraceae</taxon>
        <taxon>Helicobacter</taxon>
    </lineage>
</organism>
<accession>D3UI09</accession>
<name>D3UI09_HELM1</name>
<reference evidence="1 2" key="1">
    <citation type="journal article" date="2010" name="BMC Genomics">
        <title>Comparative genomics and proteomics of Helicobacter mustelae, an ulcerogenic and carcinogenic gastric pathogen.</title>
        <authorList>
            <person name="O'Toole P.W."/>
            <person name="Snelling W.J."/>
            <person name="Canchaya C."/>
            <person name="Forde B.M."/>
            <person name="Hardie K.R."/>
            <person name="Josenhans C."/>
            <person name="Graham R.L.J."/>
            <person name="McMullan G."/>
            <person name="Parkhill J."/>
            <person name="Belda E."/>
            <person name="Bentley S.D."/>
        </authorList>
    </citation>
    <scope>NUCLEOTIDE SEQUENCE [LARGE SCALE GENOMIC DNA]</scope>
    <source>
        <strain evidence="2">ATCC 43772 / LMG 18044 / NCTC 12198 / 12198</strain>
    </source>
</reference>
<dbReference type="KEGG" id="hms:HMU08750"/>
<gene>
    <name evidence="1" type="ordered locus">HMU08750</name>
</gene>